<dbReference type="PIRSF" id="PIRSF016049">
    <property type="entry name" value="Man_dehyd"/>
    <property type="match status" value="1"/>
</dbReference>
<protein>
    <recommendedName>
        <fullName evidence="5 9">Mannonate dehydratase</fullName>
        <ecNumber evidence="5 9">4.2.1.8</ecNumber>
    </recommendedName>
    <alternativeName>
        <fullName evidence="9">D-mannonate hydro-lyase</fullName>
    </alternativeName>
</protein>
<accession>A0A841LUT5</accession>
<dbReference type="NCBIfam" id="TIGR00695">
    <property type="entry name" value="uxuA"/>
    <property type="match status" value="1"/>
</dbReference>
<evidence type="ECO:0000256" key="1">
    <source>
        <dbReference type="ARBA" id="ARBA00001794"/>
    </source>
</evidence>
<comment type="cofactor">
    <cofactor evidence="9">
        <name>Fe(2+)</name>
        <dbReference type="ChEBI" id="CHEBI:29033"/>
    </cofactor>
    <cofactor evidence="9">
        <name>Mn(2+)</name>
        <dbReference type="ChEBI" id="CHEBI:29035"/>
    </cofactor>
</comment>
<dbReference type="AlphaFoldDB" id="A0A841LUT5"/>
<comment type="function">
    <text evidence="2 9">Catalyzes the dehydration of D-mannonate.</text>
</comment>
<gene>
    <name evidence="9" type="primary">uxuA</name>
    <name evidence="10" type="ORF">FHS77_002460</name>
</gene>
<keyword evidence="11" id="KW-1185">Reference proteome</keyword>
<dbReference type="HAMAP" id="MF_00106">
    <property type="entry name" value="UxuA"/>
    <property type="match status" value="1"/>
</dbReference>
<evidence type="ECO:0000256" key="3">
    <source>
        <dbReference type="ARBA" id="ARBA00004892"/>
    </source>
</evidence>
<dbReference type="Pfam" id="PF03786">
    <property type="entry name" value="UxuA"/>
    <property type="match status" value="1"/>
</dbReference>
<evidence type="ECO:0000256" key="2">
    <source>
        <dbReference type="ARBA" id="ARBA00002713"/>
    </source>
</evidence>
<dbReference type="Proteomes" id="UP000555393">
    <property type="component" value="Unassembled WGS sequence"/>
</dbReference>
<dbReference type="NCBIfam" id="NF003027">
    <property type="entry name" value="PRK03906.1"/>
    <property type="match status" value="1"/>
</dbReference>
<dbReference type="UniPathway" id="UPA00246"/>
<keyword evidence="8 9" id="KW-0456">Lyase</keyword>
<reference evidence="10 11" key="1">
    <citation type="submission" date="2020-08" db="EMBL/GenBank/DDBJ databases">
        <title>Genomic Encyclopedia of Type Strains, Phase IV (KMG-IV): sequencing the most valuable type-strain genomes for metagenomic binning, comparative biology and taxonomic classification.</title>
        <authorList>
            <person name="Goeker M."/>
        </authorList>
    </citation>
    <scope>NUCLEOTIDE SEQUENCE [LARGE SCALE GENOMIC DNA]</scope>
    <source>
        <strain evidence="10 11">DSM 22336</strain>
    </source>
</reference>
<name>A0A841LUT5_9HYPH</name>
<proteinExistence type="inferred from homology"/>
<sequence>MRQGWRWFGPNGGIPLDAVRQAGATDIVSALHEVPIGQAWTSDQVRARKNLIENTPSGRTPLIWSVVESIPISDKIKREGRAASQDIAAWIASMEALAENDIKVICYNFMPVVDWCRTDLDYEVSTGATAMYFDQNRFAAFDLHILQRKDAEKDYSEADRIAARSTFEAMSDDDINQLIANIASALPGSTTEPLTIPAFREKLETYTHIDADQLRQNLIEFLEEVTPVAEKLGVRLTLHPDDPPRSLFGLPRIASNEADYAAIFDAVPSQANGMCFCSGSLGVNADNDLPAMAKRFASRIYFSHLRATTRLGDGRSFYEAAHLEGDVDMVALLRVLVQEDRKRDKGDKIIFRSDHGHRMLDDLDKKVTPGYPVIGRMRGLAELRGIITALDPQALCTVK</sequence>
<evidence type="ECO:0000256" key="9">
    <source>
        <dbReference type="HAMAP-Rule" id="MF_00106"/>
    </source>
</evidence>
<keyword evidence="7 9" id="KW-0464">Manganese</keyword>
<dbReference type="InterPro" id="IPR004628">
    <property type="entry name" value="Man_deHydtase"/>
</dbReference>
<evidence type="ECO:0000256" key="8">
    <source>
        <dbReference type="ARBA" id="ARBA00023239"/>
    </source>
</evidence>
<comment type="catalytic activity">
    <reaction evidence="1 9">
        <text>D-mannonate = 2-dehydro-3-deoxy-D-gluconate + H2O</text>
        <dbReference type="Rhea" id="RHEA:20097"/>
        <dbReference type="ChEBI" id="CHEBI:15377"/>
        <dbReference type="ChEBI" id="CHEBI:17767"/>
        <dbReference type="ChEBI" id="CHEBI:57990"/>
        <dbReference type="EC" id="4.2.1.8"/>
    </reaction>
</comment>
<dbReference type="GO" id="GO:0008198">
    <property type="term" value="F:ferrous iron binding"/>
    <property type="evidence" value="ECO:0007669"/>
    <property type="project" value="TreeGrafter"/>
</dbReference>
<dbReference type="GO" id="GO:0042840">
    <property type="term" value="P:D-glucuronate catabolic process"/>
    <property type="evidence" value="ECO:0007669"/>
    <property type="project" value="TreeGrafter"/>
</dbReference>
<dbReference type="EC" id="4.2.1.8" evidence="5 9"/>
<comment type="caution">
    <text evidence="10">The sequence shown here is derived from an EMBL/GenBank/DDBJ whole genome shotgun (WGS) entry which is preliminary data.</text>
</comment>
<keyword evidence="6 9" id="KW-0408">Iron</keyword>
<dbReference type="RefSeq" id="WP_184223682.1">
    <property type="nucleotide sequence ID" value="NZ_JACIIU010000013.1"/>
</dbReference>
<comment type="similarity">
    <text evidence="4 9">Belongs to the mannonate dehydratase family.</text>
</comment>
<evidence type="ECO:0000313" key="11">
    <source>
        <dbReference type="Proteomes" id="UP000555393"/>
    </source>
</evidence>
<dbReference type="PANTHER" id="PTHR30387:SF2">
    <property type="entry name" value="MANNONATE DEHYDRATASE"/>
    <property type="match status" value="1"/>
</dbReference>
<evidence type="ECO:0000256" key="7">
    <source>
        <dbReference type="ARBA" id="ARBA00023211"/>
    </source>
</evidence>
<evidence type="ECO:0000313" key="10">
    <source>
        <dbReference type="EMBL" id="MBB6261893.1"/>
    </source>
</evidence>
<evidence type="ECO:0000256" key="6">
    <source>
        <dbReference type="ARBA" id="ARBA00023004"/>
    </source>
</evidence>
<dbReference type="Gene3D" id="3.20.20.150">
    <property type="entry name" value="Divalent-metal-dependent TIM barrel enzymes"/>
    <property type="match status" value="1"/>
</dbReference>
<dbReference type="GO" id="GO:0008927">
    <property type="term" value="F:mannonate dehydratase activity"/>
    <property type="evidence" value="ECO:0007669"/>
    <property type="project" value="UniProtKB-UniRule"/>
</dbReference>
<evidence type="ECO:0000256" key="4">
    <source>
        <dbReference type="ARBA" id="ARBA00007389"/>
    </source>
</evidence>
<dbReference type="GO" id="GO:0030145">
    <property type="term" value="F:manganese ion binding"/>
    <property type="evidence" value="ECO:0007669"/>
    <property type="project" value="TreeGrafter"/>
</dbReference>
<evidence type="ECO:0000256" key="5">
    <source>
        <dbReference type="ARBA" id="ARBA00012927"/>
    </source>
</evidence>
<organism evidence="10 11">
    <name type="scientific">Paenochrobactrum gallinarii</name>
    <dbReference type="NCBI Taxonomy" id="643673"/>
    <lineage>
        <taxon>Bacteria</taxon>
        <taxon>Pseudomonadati</taxon>
        <taxon>Pseudomonadota</taxon>
        <taxon>Alphaproteobacteria</taxon>
        <taxon>Hyphomicrobiales</taxon>
        <taxon>Brucellaceae</taxon>
        <taxon>Paenochrobactrum</taxon>
    </lineage>
</organism>
<dbReference type="SUPFAM" id="SSF51658">
    <property type="entry name" value="Xylose isomerase-like"/>
    <property type="match status" value="1"/>
</dbReference>
<dbReference type="PANTHER" id="PTHR30387">
    <property type="entry name" value="MANNONATE DEHYDRATASE"/>
    <property type="match status" value="1"/>
</dbReference>
<comment type="pathway">
    <text evidence="3 9">Carbohydrate metabolism; pentose and glucuronate interconversion.</text>
</comment>
<dbReference type="InterPro" id="IPR036237">
    <property type="entry name" value="Xyl_isomerase-like_sf"/>
</dbReference>
<dbReference type="EMBL" id="JACIIU010000013">
    <property type="protein sequence ID" value="MBB6261893.1"/>
    <property type="molecule type" value="Genomic_DNA"/>
</dbReference>